<sequence>MQELIDRKVAKIAFDNHQHIINLKSHITKSFLELAFFLKNNHDKKYYQVLGYDHFEEYLGTPEIGLSRSYAFKLIKVYEVWVEKYNIEVEKLQDIDVEKLYIATTLIKGEDYEERLEQARTLSRSDLRSFTSGGYKRYNVITCPYCKKMFEIKKGEE</sequence>
<dbReference type="AlphaFoldDB" id="X0UKM7"/>
<proteinExistence type="predicted"/>
<comment type="caution">
    <text evidence="1">The sequence shown here is derived from an EMBL/GenBank/DDBJ whole genome shotgun (WGS) entry which is preliminary data.</text>
</comment>
<accession>X0UKM7</accession>
<name>X0UKM7_9ZZZZ</name>
<dbReference type="EMBL" id="BARS01028243">
    <property type="protein sequence ID" value="GAG06165.1"/>
    <property type="molecule type" value="Genomic_DNA"/>
</dbReference>
<evidence type="ECO:0000313" key="1">
    <source>
        <dbReference type="EMBL" id="GAG06165.1"/>
    </source>
</evidence>
<gene>
    <name evidence="1" type="ORF">S01H1_44282</name>
</gene>
<organism evidence="1">
    <name type="scientific">marine sediment metagenome</name>
    <dbReference type="NCBI Taxonomy" id="412755"/>
    <lineage>
        <taxon>unclassified sequences</taxon>
        <taxon>metagenomes</taxon>
        <taxon>ecological metagenomes</taxon>
    </lineage>
</organism>
<protein>
    <submittedName>
        <fullName evidence="1">Uncharacterized protein</fullName>
    </submittedName>
</protein>
<reference evidence="1" key="1">
    <citation type="journal article" date="2014" name="Front. Microbiol.">
        <title>High frequency of phylogenetically diverse reductive dehalogenase-homologous genes in deep subseafloor sedimentary metagenomes.</title>
        <authorList>
            <person name="Kawai M."/>
            <person name="Futagami T."/>
            <person name="Toyoda A."/>
            <person name="Takaki Y."/>
            <person name="Nishi S."/>
            <person name="Hori S."/>
            <person name="Arai W."/>
            <person name="Tsubouchi T."/>
            <person name="Morono Y."/>
            <person name="Uchiyama I."/>
            <person name="Ito T."/>
            <person name="Fujiyama A."/>
            <person name="Inagaki F."/>
            <person name="Takami H."/>
        </authorList>
    </citation>
    <scope>NUCLEOTIDE SEQUENCE</scope>
    <source>
        <strain evidence="1">Expedition CK06-06</strain>
    </source>
</reference>